<evidence type="ECO:0000256" key="7">
    <source>
        <dbReference type="SAM" id="Phobius"/>
    </source>
</evidence>
<keyword evidence="4 7" id="KW-1133">Transmembrane helix</keyword>
<organism evidence="10 11">
    <name type="scientific">Blastococcus haudaquaticus</name>
    <dbReference type="NCBI Taxonomy" id="1938745"/>
    <lineage>
        <taxon>Bacteria</taxon>
        <taxon>Bacillati</taxon>
        <taxon>Actinomycetota</taxon>
        <taxon>Actinomycetes</taxon>
        <taxon>Geodermatophilales</taxon>
        <taxon>Geodermatophilaceae</taxon>
        <taxon>Blastococcus</taxon>
    </lineage>
</organism>
<evidence type="ECO:0000313" key="10">
    <source>
        <dbReference type="EMBL" id="SOD93978.1"/>
    </source>
</evidence>
<keyword evidence="2" id="KW-1003">Cell membrane</keyword>
<feature type="domain" description="Phage shock protein PspC N-terminal" evidence="8">
    <location>
        <begin position="19"/>
        <end position="74"/>
    </location>
</feature>
<feature type="transmembrane region" description="Helical" evidence="7">
    <location>
        <begin position="132"/>
        <end position="150"/>
    </location>
</feature>
<dbReference type="AlphaFoldDB" id="A0A286GEQ0"/>
<feature type="domain" description="Cell wall-active antibiotics response LiaF-like C-terminal" evidence="9">
    <location>
        <begin position="201"/>
        <end position="296"/>
    </location>
</feature>
<sequence length="299" mass="30460">MEPPSWPPPSPQPPAVRPQLRRSRTDKVLGGVNGGLAEYTGIDALLWRVGFVALTLAAGTGVLVYLLLWVLMPAGPHGAPGAPGAAVATTAQKPALPRSPVPRITVAALLIVAGLMAAIANLSDWDIGPRGVLGSLLVVVGLGLVAAAFSNGRTARGGLVAVGVVLSLALVAVSTVGSADGGVGDRTYRPATVSELRDVYNGGVGDVTVDLSRLDKGISGRGLDVEVDHGVGDLEIILPRSADVQLEGNHGLGDMDVFDSGSETDGFFPGQGRSWSDDGRAEFVITVNAGVGDVEVSRG</sequence>
<evidence type="ECO:0000259" key="9">
    <source>
        <dbReference type="Pfam" id="PF09922"/>
    </source>
</evidence>
<reference evidence="11" key="1">
    <citation type="submission" date="2017-09" db="EMBL/GenBank/DDBJ databases">
        <authorList>
            <person name="Varghese N."/>
            <person name="Submissions S."/>
        </authorList>
    </citation>
    <scope>NUCLEOTIDE SEQUENCE [LARGE SCALE GENOMIC DNA]</scope>
    <source>
        <strain evidence="11">DSM 44270</strain>
    </source>
</reference>
<dbReference type="InterPro" id="IPR007168">
    <property type="entry name" value="Phageshock_PspC_N"/>
</dbReference>
<feature type="region of interest" description="Disordered" evidence="6">
    <location>
        <begin position="1"/>
        <end position="24"/>
    </location>
</feature>
<evidence type="ECO:0000256" key="2">
    <source>
        <dbReference type="ARBA" id="ARBA00022475"/>
    </source>
</evidence>
<keyword evidence="3 7" id="KW-0812">Transmembrane</keyword>
<dbReference type="InterPro" id="IPR024425">
    <property type="entry name" value="LiaF-like_C"/>
</dbReference>
<dbReference type="GO" id="GO:0005886">
    <property type="term" value="C:plasma membrane"/>
    <property type="evidence" value="ECO:0007669"/>
    <property type="project" value="UniProtKB-SubCell"/>
</dbReference>
<evidence type="ECO:0000256" key="5">
    <source>
        <dbReference type="ARBA" id="ARBA00023136"/>
    </source>
</evidence>
<evidence type="ECO:0000259" key="8">
    <source>
        <dbReference type="Pfam" id="PF04024"/>
    </source>
</evidence>
<dbReference type="PANTHER" id="PTHR33885:SF3">
    <property type="entry name" value="PHAGE SHOCK PROTEIN C"/>
    <property type="match status" value="1"/>
</dbReference>
<dbReference type="EMBL" id="OCNK01000001">
    <property type="protein sequence ID" value="SOD93978.1"/>
    <property type="molecule type" value="Genomic_DNA"/>
</dbReference>
<dbReference type="InterPro" id="IPR052027">
    <property type="entry name" value="PspC"/>
</dbReference>
<evidence type="ECO:0000256" key="1">
    <source>
        <dbReference type="ARBA" id="ARBA00004162"/>
    </source>
</evidence>
<feature type="transmembrane region" description="Helical" evidence="7">
    <location>
        <begin position="101"/>
        <end position="120"/>
    </location>
</feature>
<evidence type="ECO:0000313" key="11">
    <source>
        <dbReference type="Proteomes" id="UP000219482"/>
    </source>
</evidence>
<dbReference type="Pfam" id="PF09922">
    <property type="entry name" value="LiaF-like_C"/>
    <property type="match status" value="1"/>
</dbReference>
<dbReference type="Pfam" id="PF04024">
    <property type="entry name" value="PspC"/>
    <property type="match status" value="1"/>
</dbReference>
<accession>A0A286GEQ0</accession>
<name>A0A286GEQ0_9ACTN</name>
<feature type="transmembrane region" description="Helical" evidence="7">
    <location>
        <begin position="45"/>
        <end position="71"/>
    </location>
</feature>
<feature type="transmembrane region" description="Helical" evidence="7">
    <location>
        <begin position="157"/>
        <end position="177"/>
    </location>
</feature>
<dbReference type="Proteomes" id="UP000219482">
    <property type="component" value="Unassembled WGS sequence"/>
</dbReference>
<keyword evidence="5 7" id="KW-0472">Membrane</keyword>
<protein>
    <submittedName>
        <fullName evidence="10">Phage shock protein C (PspC) family protein</fullName>
    </submittedName>
</protein>
<evidence type="ECO:0000256" key="4">
    <source>
        <dbReference type="ARBA" id="ARBA00022989"/>
    </source>
</evidence>
<proteinExistence type="predicted"/>
<feature type="compositionally biased region" description="Pro residues" evidence="6">
    <location>
        <begin position="1"/>
        <end position="16"/>
    </location>
</feature>
<evidence type="ECO:0000256" key="6">
    <source>
        <dbReference type="SAM" id="MobiDB-lite"/>
    </source>
</evidence>
<gene>
    <name evidence="10" type="ORF">SAMN06272739_0521</name>
</gene>
<dbReference type="PANTHER" id="PTHR33885">
    <property type="entry name" value="PHAGE SHOCK PROTEIN C"/>
    <property type="match status" value="1"/>
</dbReference>
<evidence type="ECO:0000256" key="3">
    <source>
        <dbReference type="ARBA" id="ARBA00022692"/>
    </source>
</evidence>
<comment type="subcellular location">
    <subcellularLocation>
        <location evidence="1">Cell membrane</location>
        <topology evidence="1">Single-pass membrane protein</topology>
    </subcellularLocation>
</comment>
<keyword evidence="11" id="KW-1185">Reference proteome</keyword>